<comment type="subunit">
    <text evidence="10">Homodimer. Heterotetramer of two MnmE and two MnmG subunits.</text>
</comment>
<evidence type="ECO:0000256" key="6">
    <source>
        <dbReference type="ARBA" id="ARBA00022801"/>
    </source>
</evidence>
<dbReference type="NCBIfam" id="TIGR00231">
    <property type="entry name" value="small_GTP"/>
    <property type="match status" value="1"/>
</dbReference>
<comment type="subcellular location">
    <subcellularLocation>
        <location evidence="10">Cytoplasm</location>
    </subcellularLocation>
</comment>
<feature type="binding site" evidence="10">
    <location>
        <position position="257"/>
    </location>
    <ligand>
        <name>Mg(2+)</name>
        <dbReference type="ChEBI" id="CHEBI:18420"/>
    </ligand>
</feature>
<sequence>MFDDTISAVATAAGEGGIGIVRISGSEAVAVASQLFHSVKGKKAADLKPFQAAYGTIVDPESEVTIDEALILVMKAPHSYTREDVVEIHCHGGMVPLRRILDLTLQSGCRLAEPGEFTKRAFLNGRLDLSQAEAVMDVIRAKTDVSLRLAVNHLAGALSQQVRAMRQELLGLIAHLEAVIDFPEEDIDELGLAETRSGVSRLRHTVDQLLSTAATGRILRDGLSTVIIGKPNVGKSSLLNALVRDERAIVTDVPGTTRDTIEEYVTVRGIPLRLVDTAGIRPTADLVERIGVERARDMTSQADLIILMLDRSLPLSNEDKEVFSLLADRTAIILINKSDLPAVWDIAAISELAKEHSVLEVSVRAGIGLDKVEDEIVRLVYSGQVETGEGAFITSVRHANTLRAVQNHLQGAQSAMDANMPIDCVVIDLRSAWETLGMISGDTVGEDIIDEIFSRFCIGK</sequence>
<dbReference type="InterPro" id="IPR018948">
    <property type="entry name" value="GTP-bd_TrmE_N"/>
</dbReference>
<dbReference type="NCBIfam" id="NF003661">
    <property type="entry name" value="PRK05291.1-3"/>
    <property type="match status" value="1"/>
</dbReference>
<protein>
    <recommendedName>
        <fullName evidence="10">tRNA modification GTPase MnmE</fullName>
        <ecNumber evidence="10">3.6.-.-</ecNumber>
    </recommendedName>
</protein>
<organism evidence="13 14">
    <name type="scientific">Anaerosporomusa subterranea</name>
    <dbReference type="NCBI Taxonomy" id="1794912"/>
    <lineage>
        <taxon>Bacteria</taxon>
        <taxon>Bacillati</taxon>
        <taxon>Bacillota</taxon>
        <taxon>Negativicutes</taxon>
        <taxon>Acetonemataceae</taxon>
        <taxon>Anaerosporomusa</taxon>
    </lineage>
</organism>
<feature type="binding site" evidence="10">
    <location>
        <begin position="251"/>
        <end position="257"/>
    </location>
    <ligand>
        <name>GTP</name>
        <dbReference type="ChEBI" id="CHEBI:37565"/>
    </ligand>
</feature>
<keyword evidence="6 10" id="KW-0378">Hydrolase</keyword>
<feature type="binding site" evidence="10">
    <location>
        <begin position="276"/>
        <end position="279"/>
    </location>
    <ligand>
        <name>GTP</name>
        <dbReference type="ChEBI" id="CHEBI:37565"/>
    </ligand>
</feature>
<evidence type="ECO:0000256" key="8">
    <source>
        <dbReference type="ARBA" id="ARBA00022958"/>
    </source>
</evidence>
<feature type="binding site" evidence="10">
    <location>
        <position position="253"/>
    </location>
    <ligand>
        <name>K(+)</name>
        <dbReference type="ChEBI" id="CHEBI:29103"/>
    </ligand>
</feature>
<dbReference type="HAMAP" id="MF_00379">
    <property type="entry name" value="GTPase_MnmE"/>
    <property type="match status" value="1"/>
</dbReference>
<dbReference type="GO" id="GO:0046872">
    <property type="term" value="F:metal ion binding"/>
    <property type="evidence" value="ECO:0007669"/>
    <property type="project" value="UniProtKB-KW"/>
</dbReference>
<dbReference type="InterPro" id="IPR004520">
    <property type="entry name" value="GTPase_MnmE"/>
</dbReference>
<dbReference type="FunFam" id="3.40.50.300:FF:000494">
    <property type="entry name" value="tRNA modification GTPase MnmE"/>
    <property type="match status" value="1"/>
</dbReference>
<keyword evidence="2 10" id="KW-0963">Cytoplasm</keyword>
<evidence type="ECO:0000256" key="1">
    <source>
        <dbReference type="ARBA" id="ARBA00011043"/>
    </source>
</evidence>
<name>A0A154BP54_ANASB</name>
<reference evidence="13 14" key="1">
    <citation type="submission" date="2016-02" db="EMBL/GenBank/DDBJ databases">
        <title>Anaerosporomusa subterraneum gen. nov., sp. nov., a spore-forming obligate anaerobe isolated from saprolite.</title>
        <authorList>
            <person name="Choi J.K."/>
            <person name="Shah M."/>
            <person name="Yee N."/>
        </authorList>
    </citation>
    <scope>NUCLEOTIDE SEQUENCE [LARGE SCALE GENOMIC DNA]</scope>
    <source>
        <strain evidence="13 14">RU4</strain>
    </source>
</reference>
<dbReference type="PROSITE" id="PS51709">
    <property type="entry name" value="G_TRME"/>
    <property type="match status" value="1"/>
</dbReference>
<comment type="function">
    <text evidence="10">Exhibits a very high intrinsic GTPase hydrolysis rate. Involved in the addition of a carboxymethylaminomethyl (cmnm) group at the wobble position (U34) of certain tRNAs, forming tRNA-cmnm(5)s(2)U34.</text>
</comment>
<keyword evidence="3 10" id="KW-0819">tRNA processing</keyword>
<comment type="cofactor">
    <cofactor evidence="10">
        <name>K(+)</name>
        <dbReference type="ChEBI" id="CHEBI:29103"/>
    </cofactor>
    <text evidence="10">Binds 1 potassium ion per subunit.</text>
</comment>
<dbReference type="OrthoDB" id="9805918at2"/>
<dbReference type="EC" id="3.6.-.-" evidence="10"/>
<dbReference type="NCBIfam" id="TIGR00450">
    <property type="entry name" value="mnmE_trmE_thdF"/>
    <property type="match status" value="1"/>
</dbReference>
<dbReference type="GO" id="GO:0005525">
    <property type="term" value="F:GTP binding"/>
    <property type="evidence" value="ECO:0007669"/>
    <property type="project" value="UniProtKB-UniRule"/>
</dbReference>
<dbReference type="SUPFAM" id="SSF116878">
    <property type="entry name" value="TrmE connector domain"/>
    <property type="match status" value="1"/>
</dbReference>
<dbReference type="AlphaFoldDB" id="A0A154BP54"/>
<evidence type="ECO:0000313" key="14">
    <source>
        <dbReference type="Proteomes" id="UP000076268"/>
    </source>
</evidence>
<dbReference type="Pfam" id="PF10396">
    <property type="entry name" value="TrmE_N"/>
    <property type="match status" value="1"/>
</dbReference>
<gene>
    <name evidence="10" type="primary">mnmE</name>
    <name evidence="10" type="synonym">trmE</name>
    <name evidence="13" type="ORF">AXX12_10935</name>
</gene>
<feature type="binding site" evidence="10">
    <location>
        <position position="232"/>
    </location>
    <ligand>
        <name>K(+)</name>
        <dbReference type="ChEBI" id="CHEBI:29103"/>
    </ligand>
</feature>
<dbReference type="Pfam" id="PF01926">
    <property type="entry name" value="MMR_HSR1"/>
    <property type="match status" value="1"/>
</dbReference>
<dbReference type="PRINTS" id="PR00449">
    <property type="entry name" value="RASTRNSFRMNG"/>
</dbReference>
<feature type="binding site" evidence="10">
    <location>
        <position position="87"/>
    </location>
    <ligand>
        <name>(6S)-5-formyl-5,6,7,8-tetrahydrofolate</name>
        <dbReference type="ChEBI" id="CHEBI:57457"/>
    </ligand>
</feature>
<dbReference type="RefSeq" id="WP_066243379.1">
    <property type="nucleotide sequence ID" value="NZ_LSGP01000020.1"/>
</dbReference>
<dbReference type="InterPro" id="IPR031168">
    <property type="entry name" value="G_TrmE"/>
</dbReference>
<feature type="binding site" evidence="10">
    <location>
        <position position="236"/>
    </location>
    <ligand>
        <name>Mg(2+)</name>
        <dbReference type="ChEBI" id="CHEBI:18420"/>
    </ligand>
</feature>
<dbReference type="PANTHER" id="PTHR42714">
    <property type="entry name" value="TRNA MODIFICATION GTPASE GTPBP3"/>
    <property type="match status" value="1"/>
</dbReference>
<dbReference type="Gene3D" id="1.20.120.430">
    <property type="entry name" value="tRNA modification GTPase MnmE domain 2"/>
    <property type="match status" value="1"/>
</dbReference>
<evidence type="ECO:0000256" key="11">
    <source>
        <dbReference type="RuleBase" id="RU003313"/>
    </source>
</evidence>
<dbReference type="InterPro" id="IPR006073">
    <property type="entry name" value="GTP-bd"/>
</dbReference>
<feature type="binding site" evidence="10">
    <location>
        <position position="22"/>
    </location>
    <ligand>
        <name>(6S)-5-formyl-5,6,7,8-tetrahydrofolate</name>
        <dbReference type="ChEBI" id="CHEBI:57457"/>
    </ligand>
</feature>
<dbReference type="Pfam" id="PF12631">
    <property type="entry name" value="MnmE_helical"/>
    <property type="match status" value="1"/>
</dbReference>
<feature type="binding site" evidence="10">
    <location>
        <begin position="232"/>
        <end position="237"/>
    </location>
    <ligand>
        <name>GTP</name>
        <dbReference type="ChEBI" id="CHEBI:37565"/>
    </ligand>
</feature>
<dbReference type="STRING" id="1794912.AXX12_10935"/>
<dbReference type="GO" id="GO:0005829">
    <property type="term" value="C:cytosol"/>
    <property type="evidence" value="ECO:0007669"/>
    <property type="project" value="TreeGrafter"/>
</dbReference>
<feature type="binding site" evidence="10">
    <location>
        <position position="251"/>
    </location>
    <ligand>
        <name>K(+)</name>
        <dbReference type="ChEBI" id="CHEBI:29103"/>
    </ligand>
</feature>
<dbReference type="InterPro" id="IPR027417">
    <property type="entry name" value="P-loop_NTPase"/>
</dbReference>
<evidence type="ECO:0000256" key="7">
    <source>
        <dbReference type="ARBA" id="ARBA00022842"/>
    </source>
</evidence>
<feature type="binding site" evidence="10">
    <location>
        <position position="460"/>
    </location>
    <ligand>
        <name>(6S)-5-formyl-5,6,7,8-tetrahydrofolate</name>
        <dbReference type="ChEBI" id="CHEBI:57457"/>
    </ligand>
</feature>
<dbReference type="EMBL" id="LSGP01000020">
    <property type="protein sequence ID" value="KYZ75716.1"/>
    <property type="molecule type" value="Genomic_DNA"/>
</dbReference>
<dbReference type="FunFam" id="3.30.1360.120:FF:000003">
    <property type="entry name" value="tRNA modification GTPase MnmE"/>
    <property type="match status" value="1"/>
</dbReference>
<dbReference type="GO" id="GO:0002098">
    <property type="term" value="P:tRNA wobble uridine modification"/>
    <property type="evidence" value="ECO:0007669"/>
    <property type="project" value="TreeGrafter"/>
</dbReference>
<keyword evidence="5 10" id="KW-0547">Nucleotide-binding</keyword>
<dbReference type="PANTHER" id="PTHR42714:SF2">
    <property type="entry name" value="TRNA MODIFICATION GTPASE GTPBP3, MITOCHONDRIAL"/>
    <property type="match status" value="1"/>
</dbReference>
<evidence type="ECO:0000256" key="3">
    <source>
        <dbReference type="ARBA" id="ARBA00022694"/>
    </source>
</evidence>
<dbReference type="InterPro" id="IPR005225">
    <property type="entry name" value="Small_GTP-bd"/>
</dbReference>
<evidence type="ECO:0000256" key="4">
    <source>
        <dbReference type="ARBA" id="ARBA00022723"/>
    </source>
</evidence>
<comment type="caution">
    <text evidence="13">The sequence shown here is derived from an EMBL/GenBank/DDBJ whole genome shotgun (WGS) entry which is preliminary data.</text>
</comment>
<evidence type="ECO:0000313" key="13">
    <source>
        <dbReference type="EMBL" id="KYZ75716.1"/>
    </source>
</evidence>
<dbReference type="Gene3D" id="3.30.1360.120">
    <property type="entry name" value="Probable tRNA modification gtpase trme, domain 1"/>
    <property type="match status" value="1"/>
</dbReference>
<feature type="domain" description="TrmE-type G" evidence="12">
    <location>
        <begin position="222"/>
        <end position="381"/>
    </location>
</feature>
<dbReference type="InterPro" id="IPR027368">
    <property type="entry name" value="MnmE_dom2"/>
</dbReference>
<dbReference type="InterPro" id="IPR027266">
    <property type="entry name" value="TrmE/GcvT-like"/>
</dbReference>
<evidence type="ECO:0000256" key="10">
    <source>
        <dbReference type="HAMAP-Rule" id="MF_00379"/>
    </source>
</evidence>
<feature type="binding site" evidence="10">
    <location>
        <position position="256"/>
    </location>
    <ligand>
        <name>K(+)</name>
        <dbReference type="ChEBI" id="CHEBI:29103"/>
    </ligand>
</feature>
<comment type="similarity">
    <text evidence="1 10 11">Belongs to the TRAFAC class TrmE-Era-EngA-EngB-Septin-like GTPase superfamily. TrmE GTPase family.</text>
</comment>
<dbReference type="GO" id="GO:0030488">
    <property type="term" value="P:tRNA methylation"/>
    <property type="evidence" value="ECO:0007669"/>
    <property type="project" value="TreeGrafter"/>
</dbReference>
<keyword evidence="8 10" id="KW-0630">Potassium</keyword>
<feature type="binding site" evidence="10">
    <location>
        <position position="126"/>
    </location>
    <ligand>
        <name>(6S)-5-formyl-5,6,7,8-tetrahydrofolate</name>
        <dbReference type="ChEBI" id="CHEBI:57457"/>
    </ligand>
</feature>
<evidence type="ECO:0000256" key="2">
    <source>
        <dbReference type="ARBA" id="ARBA00022490"/>
    </source>
</evidence>
<accession>A0A154BP54</accession>
<keyword evidence="14" id="KW-1185">Reference proteome</keyword>
<keyword evidence="9 10" id="KW-0342">GTP-binding</keyword>
<dbReference type="SUPFAM" id="SSF52540">
    <property type="entry name" value="P-loop containing nucleoside triphosphate hydrolases"/>
    <property type="match status" value="1"/>
</dbReference>
<dbReference type="GO" id="GO:0042802">
    <property type="term" value="F:identical protein binding"/>
    <property type="evidence" value="ECO:0007669"/>
    <property type="project" value="UniProtKB-ARBA"/>
</dbReference>
<evidence type="ECO:0000256" key="5">
    <source>
        <dbReference type="ARBA" id="ARBA00022741"/>
    </source>
</evidence>
<dbReference type="CDD" id="cd04164">
    <property type="entry name" value="trmE"/>
    <property type="match status" value="1"/>
</dbReference>
<keyword evidence="7 10" id="KW-0460">Magnesium</keyword>
<dbReference type="GO" id="GO:0003924">
    <property type="term" value="F:GTPase activity"/>
    <property type="evidence" value="ECO:0007669"/>
    <property type="project" value="UniProtKB-UniRule"/>
</dbReference>
<keyword evidence="4 10" id="KW-0479">Metal-binding</keyword>
<proteinExistence type="inferred from homology"/>
<dbReference type="Proteomes" id="UP000076268">
    <property type="component" value="Unassembled WGS sequence"/>
</dbReference>
<dbReference type="InterPro" id="IPR025867">
    <property type="entry name" value="MnmE_helical"/>
</dbReference>
<evidence type="ECO:0000259" key="12">
    <source>
        <dbReference type="PROSITE" id="PS51709"/>
    </source>
</evidence>
<comment type="caution">
    <text evidence="10">Lacks conserved residue(s) required for the propagation of feature annotation.</text>
</comment>
<evidence type="ECO:0000256" key="9">
    <source>
        <dbReference type="ARBA" id="ARBA00023134"/>
    </source>
</evidence>
<dbReference type="CDD" id="cd14858">
    <property type="entry name" value="TrmE_N"/>
    <property type="match status" value="1"/>
</dbReference>
<dbReference type="Gene3D" id="3.40.50.300">
    <property type="entry name" value="P-loop containing nucleotide triphosphate hydrolases"/>
    <property type="match status" value="1"/>
</dbReference>